<organism evidence="1 2">
    <name type="scientific">Parabacteroides hominis</name>
    <dbReference type="NCBI Taxonomy" id="2763057"/>
    <lineage>
        <taxon>Bacteria</taxon>
        <taxon>Pseudomonadati</taxon>
        <taxon>Bacteroidota</taxon>
        <taxon>Bacteroidia</taxon>
        <taxon>Bacteroidales</taxon>
        <taxon>Tannerellaceae</taxon>
        <taxon>Parabacteroides</taxon>
    </lineage>
</organism>
<evidence type="ECO:0000313" key="1">
    <source>
        <dbReference type="EMBL" id="MBC5633611.1"/>
    </source>
</evidence>
<protein>
    <submittedName>
        <fullName evidence="1">Uncharacterized protein</fullName>
    </submittedName>
</protein>
<comment type="caution">
    <text evidence="1">The sequence shown here is derived from an EMBL/GenBank/DDBJ whole genome shotgun (WGS) entry which is preliminary data.</text>
</comment>
<dbReference type="Proteomes" id="UP000651475">
    <property type="component" value="Unassembled WGS sequence"/>
</dbReference>
<proteinExistence type="predicted"/>
<name>A0ABR7DQB2_9BACT</name>
<accession>A0ABR7DQB2</accession>
<sequence>MEYINIKFTQSIHGNSSIKLLPDREIFARIERTKEPDIREKESPIGVPASLIREVHKGLIEELKIRRLGNG</sequence>
<reference evidence="1 2" key="1">
    <citation type="submission" date="2020-08" db="EMBL/GenBank/DDBJ databases">
        <title>Genome public.</title>
        <authorList>
            <person name="Liu C."/>
            <person name="Sun Q."/>
        </authorList>
    </citation>
    <scope>NUCLEOTIDE SEQUENCE [LARGE SCALE GENOMIC DNA]</scope>
    <source>
        <strain evidence="1 2">NSJ-79</strain>
    </source>
</reference>
<evidence type="ECO:0000313" key="2">
    <source>
        <dbReference type="Proteomes" id="UP000651475"/>
    </source>
</evidence>
<gene>
    <name evidence="1" type="ORF">H8S65_12655</name>
</gene>
<dbReference type="EMBL" id="JACOOJ010000022">
    <property type="protein sequence ID" value="MBC5633611.1"/>
    <property type="molecule type" value="Genomic_DNA"/>
</dbReference>
<keyword evidence="2" id="KW-1185">Reference proteome</keyword>
<dbReference type="RefSeq" id="WP_186930319.1">
    <property type="nucleotide sequence ID" value="NZ_JACOOJ010000022.1"/>
</dbReference>